<dbReference type="GO" id="GO:0016442">
    <property type="term" value="C:RISC complex"/>
    <property type="evidence" value="ECO:0007669"/>
    <property type="project" value="TreeGrafter"/>
</dbReference>
<keyword evidence="1 2" id="KW-0694">RNA-binding</keyword>
<dbReference type="InterPro" id="IPR014720">
    <property type="entry name" value="dsRBD_dom"/>
</dbReference>
<dbReference type="AlphaFoldDB" id="A0A1W0X6W5"/>
<evidence type="ECO:0000256" key="1">
    <source>
        <dbReference type="ARBA" id="ARBA00022884"/>
    </source>
</evidence>
<evidence type="ECO:0000313" key="5">
    <source>
        <dbReference type="EMBL" id="OQV23243.1"/>
    </source>
</evidence>
<dbReference type="GO" id="GO:0005634">
    <property type="term" value="C:nucleus"/>
    <property type="evidence" value="ECO:0007669"/>
    <property type="project" value="TreeGrafter"/>
</dbReference>
<reference evidence="6" key="1">
    <citation type="submission" date="2017-01" db="EMBL/GenBank/DDBJ databases">
        <title>Comparative genomics of anhydrobiosis in the tardigrade Hypsibius dujardini.</title>
        <authorList>
            <person name="Yoshida Y."/>
            <person name="Koutsovoulos G."/>
            <person name="Laetsch D."/>
            <person name="Stevens L."/>
            <person name="Kumar S."/>
            <person name="Horikawa D."/>
            <person name="Ishino K."/>
            <person name="Komine S."/>
            <person name="Tomita M."/>
            <person name="Blaxter M."/>
            <person name="Arakawa K."/>
        </authorList>
    </citation>
    <scope>NUCLEOTIDE SEQUENCE [LARGE SCALE GENOMIC DNA]</scope>
    <source>
        <strain evidence="6">Z151</strain>
    </source>
</reference>
<proteinExistence type="predicted"/>
<dbReference type="PANTHER" id="PTHR46205">
    <property type="entry name" value="LOQUACIOUS, ISOFORM B"/>
    <property type="match status" value="1"/>
</dbReference>
<keyword evidence="3" id="KW-0732">Signal</keyword>
<keyword evidence="6" id="KW-1185">Reference proteome</keyword>
<dbReference type="CDD" id="cd10845">
    <property type="entry name" value="DSRM_RNAse_III_family"/>
    <property type="match status" value="1"/>
</dbReference>
<dbReference type="SMART" id="SM00358">
    <property type="entry name" value="DSRM"/>
    <property type="match status" value="1"/>
</dbReference>
<organism evidence="5 6">
    <name type="scientific">Hypsibius exemplaris</name>
    <name type="common">Freshwater tardigrade</name>
    <dbReference type="NCBI Taxonomy" id="2072580"/>
    <lineage>
        <taxon>Eukaryota</taxon>
        <taxon>Metazoa</taxon>
        <taxon>Ecdysozoa</taxon>
        <taxon>Tardigrada</taxon>
        <taxon>Eutardigrada</taxon>
        <taxon>Parachela</taxon>
        <taxon>Hypsibioidea</taxon>
        <taxon>Hypsibiidae</taxon>
        <taxon>Hypsibius</taxon>
    </lineage>
</organism>
<dbReference type="GO" id="GO:0003725">
    <property type="term" value="F:double-stranded RNA binding"/>
    <property type="evidence" value="ECO:0007669"/>
    <property type="project" value="TreeGrafter"/>
</dbReference>
<dbReference type="PANTHER" id="PTHR46205:SF3">
    <property type="entry name" value="LOQUACIOUS, ISOFORM B"/>
    <property type="match status" value="1"/>
</dbReference>
<dbReference type="GO" id="GO:0070920">
    <property type="term" value="P:regulation of regulatory ncRNA processing"/>
    <property type="evidence" value="ECO:0007669"/>
    <property type="project" value="TreeGrafter"/>
</dbReference>
<dbReference type="Pfam" id="PF00035">
    <property type="entry name" value="dsrm"/>
    <property type="match status" value="1"/>
</dbReference>
<dbReference type="GO" id="GO:0035197">
    <property type="term" value="F:siRNA binding"/>
    <property type="evidence" value="ECO:0007669"/>
    <property type="project" value="TreeGrafter"/>
</dbReference>
<evidence type="ECO:0000256" key="2">
    <source>
        <dbReference type="PROSITE-ProRule" id="PRU00266"/>
    </source>
</evidence>
<feature type="signal peptide" evidence="3">
    <location>
        <begin position="1"/>
        <end position="18"/>
    </location>
</feature>
<evidence type="ECO:0000313" key="6">
    <source>
        <dbReference type="Proteomes" id="UP000192578"/>
    </source>
</evidence>
<feature type="chain" id="PRO_5012709495" description="DRBM domain-containing protein" evidence="3">
    <location>
        <begin position="19"/>
        <end position="515"/>
    </location>
</feature>
<evidence type="ECO:0000259" key="4">
    <source>
        <dbReference type="PROSITE" id="PS50137"/>
    </source>
</evidence>
<dbReference type="PROSITE" id="PS50137">
    <property type="entry name" value="DS_RBD"/>
    <property type="match status" value="1"/>
</dbReference>
<dbReference type="GO" id="GO:0070578">
    <property type="term" value="C:RISC-loading complex"/>
    <property type="evidence" value="ECO:0007669"/>
    <property type="project" value="TreeGrafter"/>
</dbReference>
<dbReference type="EMBL" id="MTYJ01000013">
    <property type="protein sequence ID" value="OQV23243.1"/>
    <property type="molecule type" value="Genomic_DNA"/>
</dbReference>
<dbReference type="GO" id="GO:0005737">
    <property type="term" value="C:cytoplasm"/>
    <property type="evidence" value="ECO:0007669"/>
    <property type="project" value="TreeGrafter"/>
</dbReference>
<accession>A0A1W0X6W5</accession>
<dbReference type="Proteomes" id="UP000192578">
    <property type="component" value="Unassembled WGS sequence"/>
</dbReference>
<comment type="caution">
    <text evidence="5">The sequence shown here is derived from an EMBL/GenBank/DDBJ whole genome shotgun (WGS) entry which is preliminary data.</text>
</comment>
<sequence length="515" mass="55670">MGILHLLICPFLWGSVENSTLPSMKMAQTAQNYVGQLNEFCQKRKYPPPKFLEVRAKRSGPSHQPVFVMSVKVSIPPGPPRSFEASGSSIQTAKSLAAQQALESLLMPPMPVEVPKQPLVEVPKQNLKANVVVVEAPVRRDSGDYGGGRSHSRPQPQSTAEIMDALKGGLAEISLKDIDSSNQSMRVPSVSVSPLVMKTKIPETTPVQLEMNKPPTPKPVADPALESLPLFHESTPLASLKALCFFLGWSEPNLVPTQMGVFVKVTADTELRSGTVENWKHLTETAYGTQEAAVVLDVCRKLYGKLVDERQANGSGDGLHVHLPPLVQTAKRGTAPTTYLPAAAPLPRTFQPAAVPLPVVFPLPRIIPLKTAAVSSPSTPPGSTPQHTKSEKARFHARIIIEAVKPGQFSNLERTLFGGAEGPFNARLALSIIGKALQFDPSYSTFSRFAHLLPAGHNGVNAGEDHLRTCKLTFKTRAPLITTGMGSTRDAADDDCAHCALRSVYILLEDLKKQL</sequence>
<dbReference type="InterPro" id="IPR051247">
    <property type="entry name" value="RLC_Component"/>
</dbReference>
<dbReference type="SUPFAM" id="SSF54768">
    <property type="entry name" value="dsRNA-binding domain-like"/>
    <property type="match status" value="1"/>
</dbReference>
<evidence type="ECO:0000256" key="3">
    <source>
        <dbReference type="SAM" id="SignalP"/>
    </source>
</evidence>
<dbReference type="Gene3D" id="3.30.160.20">
    <property type="match status" value="1"/>
</dbReference>
<feature type="domain" description="DRBM" evidence="4">
    <location>
        <begin position="32"/>
        <end position="107"/>
    </location>
</feature>
<dbReference type="GO" id="GO:0030422">
    <property type="term" value="P:siRNA processing"/>
    <property type="evidence" value="ECO:0007669"/>
    <property type="project" value="TreeGrafter"/>
</dbReference>
<protein>
    <recommendedName>
        <fullName evidence="4">DRBM domain-containing protein</fullName>
    </recommendedName>
</protein>
<gene>
    <name evidence="5" type="ORF">BV898_02972</name>
</gene>
<name>A0A1W0X6W5_HYPEX</name>